<gene>
    <name evidence="2" type="ORF">GCM10009733_043450</name>
</gene>
<proteinExistence type="predicted"/>
<reference evidence="3" key="1">
    <citation type="journal article" date="2019" name="Int. J. Syst. Evol. Microbiol.">
        <title>The Global Catalogue of Microorganisms (GCM) 10K type strain sequencing project: providing services to taxonomists for standard genome sequencing and annotation.</title>
        <authorList>
            <consortium name="The Broad Institute Genomics Platform"/>
            <consortium name="The Broad Institute Genome Sequencing Center for Infectious Disease"/>
            <person name="Wu L."/>
            <person name="Ma J."/>
        </authorList>
    </citation>
    <scope>NUCLEOTIDE SEQUENCE [LARGE SCALE GENOMIC DNA]</scope>
    <source>
        <strain evidence="3">JCM 13929</strain>
    </source>
</reference>
<dbReference type="PANTHER" id="PTHR43781:SF1">
    <property type="entry name" value="SACCHAROPINE DEHYDROGENASE"/>
    <property type="match status" value="1"/>
</dbReference>
<evidence type="ECO:0000313" key="3">
    <source>
        <dbReference type="Proteomes" id="UP001500064"/>
    </source>
</evidence>
<dbReference type="Proteomes" id="UP001500064">
    <property type="component" value="Unassembled WGS sequence"/>
</dbReference>
<dbReference type="Gene3D" id="3.40.50.720">
    <property type="entry name" value="NAD(P)-binding Rossmann-like Domain"/>
    <property type="match status" value="1"/>
</dbReference>
<dbReference type="InterPro" id="IPR005097">
    <property type="entry name" value="Sacchrp_dh_NADP-bd"/>
</dbReference>
<sequence length="372" mass="38111">MSTSDAVVVYGATGHTGRFVVTELLRRGFTPILSGRDASRLTALAKELGEGLAPGAPALDAEAPGGAVAGGVEVRAASVDDPGALDRALAGAGAVVNCAGPFAVTGGPVVEAALRAGIPYVDVAAEIEANASMFATYAEQAAQSGTPVVPAMAFYGGLGDLLATAALGALGGSTAADEVRVAYGLSSWHPTEGTRAAGRVSHERRAGRRVRFRNGALEYHDDGLTEQDWAFPEPLGRRAVLAEFTMADVVTVPSHLDVPEVRGYMTVVAARDLSGADTPAPEAADESGRSDQTFVVDVVVRVDGVEHRATAAGRDIYAITAPLAVEAVARILAGDFRVKGLASAGAMFDAVGFLRSLEPHLTVELPEPAKAS</sequence>
<comment type="caution">
    <text evidence="2">The sequence shown here is derived from an EMBL/GenBank/DDBJ whole genome shotgun (WGS) entry which is preliminary data.</text>
</comment>
<dbReference type="RefSeq" id="WP_346107345.1">
    <property type="nucleotide sequence ID" value="NZ_BAAAMU010000030.1"/>
</dbReference>
<feature type="domain" description="Saccharopine dehydrogenase NADP binding" evidence="1">
    <location>
        <begin position="7"/>
        <end position="148"/>
    </location>
</feature>
<evidence type="ECO:0000259" key="1">
    <source>
        <dbReference type="Pfam" id="PF03435"/>
    </source>
</evidence>
<accession>A0ABP4RAJ8</accession>
<protein>
    <submittedName>
        <fullName evidence="2">Saccharopine dehydrogenase NADP-binding domain-containing protein</fullName>
    </submittedName>
</protein>
<dbReference type="Pfam" id="PF03435">
    <property type="entry name" value="Sacchrp_dh_NADP"/>
    <property type="match status" value="1"/>
</dbReference>
<name>A0ABP4RAJ8_9ACTN</name>
<evidence type="ECO:0000313" key="2">
    <source>
        <dbReference type="EMBL" id="GAA1641732.1"/>
    </source>
</evidence>
<dbReference type="InterPro" id="IPR036291">
    <property type="entry name" value="NAD(P)-bd_dom_sf"/>
</dbReference>
<dbReference type="SUPFAM" id="SSF51735">
    <property type="entry name" value="NAD(P)-binding Rossmann-fold domains"/>
    <property type="match status" value="1"/>
</dbReference>
<organism evidence="2 3">
    <name type="scientific">Nonomuraea maheshkhaliensis</name>
    <dbReference type="NCBI Taxonomy" id="419590"/>
    <lineage>
        <taxon>Bacteria</taxon>
        <taxon>Bacillati</taxon>
        <taxon>Actinomycetota</taxon>
        <taxon>Actinomycetes</taxon>
        <taxon>Streptosporangiales</taxon>
        <taxon>Streptosporangiaceae</taxon>
        <taxon>Nonomuraea</taxon>
    </lineage>
</organism>
<keyword evidence="3" id="KW-1185">Reference proteome</keyword>
<dbReference type="EMBL" id="BAAAMU010000030">
    <property type="protein sequence ID" value="GAA1641732.1"/>
    <property type="molecule type" value="Genomic_DNA"/>
</dbReference>
<dbReference type="PANTHER" id="PTHR43781">
    <property type="entry name" value="SACCHAROPINE DEHYDROGENASE"/>
    <property type="match status" value="1"/>
</dbReference>